<dbReference type="InterPro" id="IPR047057">
    <property type="entry name" value="MerR_fam"/>
</dbReference>
<dbReference type="SUPFAM" id="SSF55136">
    <property type="entry name" value="Probable bacterial effector-binding domain"/>
    <property type="match status" value="1"/>
</dbReference>
<dbReference type="PROSITE" id="PS50937">
    <property type="entry name" value="HTH_MERR_2"/>
    <property type="match status" value="1"/>
</dbReference>
<dbReference type="SMART" id="SM00422">
    <property type="entry name" value="HTH_MERR"/>
    <property type="match status" value="1"/>
</dbReference>
<dbReference type="PANTHER" id="PTHR30204">
    <property type="entry name" value="REDOX-CYCLING DRUG-SENSING TRANSCRIPTIONAL ACTIVATOR SOXR"/>
    <property type="match status" value="1"/>
</dbReference>
<dbReference type="PROSITE" id="PS00552">
    <property type="entry name" value="HTH_MERR_1"/>
    <property type="match status" value="1"/>
</dbReference>
<reference evidence="4 5" key="1">
    <citation type="submission" date="2020-08" db="EMBL/GenBank/DDBJ databases">
        <title>Sequencing the genomes of 1000 actinobacteria strains.</title>
        <authorList>
            <person name="Klenk H.-P."/>
        </authorList>
    </citation>
    <scope>NUCLEOTIDE SEQUENCE [LARGE SCALE GENOMIC DNA]</scope>
    <source>
        <strain evidence="4 5">DSM 24947</strain>
    </source>
</reference>
<dbReference type="GO" id="GO:0003700">
    <property type="term" value="F:DNA-binding transcription factor activity"/>
    <property type="evidence" value="ECO:0007669"/>
    <property type="project" value="InterPro"/>
</dbReference>
<dbReference type="SUPFAM" id="SSF46955">
    <property type="entry name" value="Putative DNA-binding domain"/>
    <property type="match status" value="1"/>
</dbReference>
<keyword evidence="5" id="KW-1185">Reference proteome</keyword>
<protein>
    <submittedName>
        <fullName evidence="4">DNA-binding transcriptional MerR regulator</fullName>
    </submittedName>
</protein>
<dbReference type="GO" id="GO:0003677">
    <property type="term" value="F:DNA binding"/>
    <property type="evidence" value="ECO:0007669"/>
    <property type="project" value="UniProtKB-KW"/>
</dbReference>
<evidence type="ECO:0000313" key="5">
    <source>
        <dbReference type="Proteomes" id="UP000573729"/>
    </source>
</evidence>
<sequence length="266" mass="29064">MSIGEFARLAGVSVRMLRHYDQLGLLRPQRVDPFSGYRSYAASQLDRANRLVALKDLGFTLEQVGVMLDDGMPDVSLAGLLRTRREELAAQIDADRQRLREVETRLRSIEKEHPMSAFIETPLPELHLVQLAAKVSEMAQIEEEISGMFDRVNELIGRSGATRVGPGVAVYTDVEDGMIAAAAEQIGDAPVPDGLDAATVAAHPRALTVRLDGADLSGIQAAWQALVAEIERRGLRSDGPAREIYEQTPFDGPGARWTVDLQQPVA</sequence>
<name>A0A7W7FHE0_9MICO</name>
<dbReference type="Gene3D" id="3.20.80.10">
    <property type="entry name" value="Regulatory factor, effector binding domain"/>
    <property type="match status" value="1"/>
</dbReference>
<proteinExistence type="predicted"/>
<organism evidence="4 5">
    <name type="scientific">Microbacterium marinum</name>
    <dbReference type="NCBI Taxonomy" id="421115"/>
    <lineage>
        <taxon>Bacteria</taxon>
        <taxon>Bacillati</taxon>
        <taxon>Actinomycetota</taxon>
        <taxon>Actinomycetes</taxon>
        <taxon>Micrococcales</taxon>
        <taxon>Microbacteriaceae</taxon>
        <taxon>Microbacterium</taxon>
    </lineage>
</organism>
<feature type="domain" description="HTH merR-type" evidence="3">
    <location>
        <begin position="1"/>
        <end position="70"/>
    </location>
</feature>
<evidence type="ECO:0000313" key="4">
    <source>
        <dbReference type="EMBL" id="MBB4665947.1"/>
    </source>
</evidence>
<dbReference type="Pfam" id="PF13411">
    <property type="entry name" value="MerR_1"/>
    <property type="match status" value="1"/>
</dbReference>
<dbReference type="SMART" id="SM00871">
    <property type="entry name" value="AraC_E_bind"/>
    <property type="match status" value="1"/>
</dbReference>
<feature type="coiled-coil region" evidence="2">
    <location>
        <begin position="85"/>
        <end position="112"/>
    </location>
</feature>
<dbReference type="InterPro" id="IPR009061">
    <property type="entry name" value="DNA-bd_dom_put_sf"/>
</dbReference>
<dbReference type="EMBL" id="JACHMD010000001">
    <property type="protein sequence ID" value="MBB4665947.1"/>
    <property type="molecule type" value="Genomic_DNA"/>
</dbReference>
<dbReference type="Proteomes" id="UP000573729">
    <property type="component" value="Unassembled WGS sequence"/>
</dbReference>
<dbReference type="InterPro" id="IPR010499">
    <property type="entry name" value="AraC_E-bd"/>
</dbReference>
<keyword evidence="2" id="KW-0175">Coiled coil</keyword>
<dbReference type="PANTHER" id="PTHR30204:SF97">
    <property type="entry name" value="MERR FAMILY REGULATORY PROTEIN"/>
    <property type="match status" value="1"/>
</dbReference>
<comment type="caution">
    <text evidence="4">The sequence shown here is derived from an EMBL/GenBank/DDBJ whole genome shotgun (WGS) entry which is preliminary data.</text>
</comment>
<dbReference type="AlphaFoldDB" id="A0A7W7FHE0"/>
<gene>
    <name evidence="4" type="ORF">BKA24_000656</name>
</gene>
<dbReference type="InterPro" id="IPR011256">
    <property type="entry name" value="Reg_factor_effector_dom_sf"/>
</dbReference>
<accession>A0A7W7FHE0</accession>
<evidence type="ECO:0000256" key="2">
    <source>
        <dbReference type="SAM" id="Coils"/>
    </source>
</evidence>
<evidence type="ECO:0000259" key="3">
    <source>
        <dbReference type="PROSITE" id="PS50937"/>
    </source>
</evidence>
<dbReference type="CDD" id="cd01107">
    <property type="entry name" value="HTH_BmrR"/>
    <property type="match status" value="1"/>
</dbReference>
<evidence type="ECO:0000256" key="1">
    <source>
        <dbReference type="ARBA" id="ARBA00023125"/>
    </source>
</evidence>
<keyword evidence="1 4" id="KW-0238">DNA-binding</keyword>
<dbReference type="Gene3D" id="1.10.1660.10">
    <property type="match status" value="1"/>
</dbReference>
<dbReference type="InterPro" id="IPR000551">
    <property type="entry name" value="MerR-type_HTH_dom"/>
</dbReference>